<dbReference type="AlphaFoldDB" id="A0A183ISQ7"/>
<dbReference type="InterPro" id="IPR013083">
    <property type="entry name" value="Znf_RING/FYVE/PHD"/>
</dbReference>
<dbReference type="PANTHER" id="PTHR24198">
    <property type="entry name" value="ANKYRIN REPEAT AND PROTEIN KINASE DOMAIN-CONTAINING PROTEIN"/>
    <property type="match status" value="1"/>
</dbReference>
<name>A0A183ISQ7_9BILA</name>
<keyword evidence="2 3" id="KW-0040">ANK repeat</keyword>
<feature type="repeat" description="ANK" evidence="3">
    <location>
        <begin position="251"/>
        <end position="283"/>
    </location>
</feature>
<dbReference type="PROSITE" id="PS50088">
    <property type="entry name" value="ANK_REPEAT"/>
    <property type="match status" value="8"/>
</dbReference>
<reference evidence="6" key="1">
    <citation type="submission" date="2016-06" db="UniProtKB">
        <authorList>
            <consortium name="WormBaseParasite"/>
        </authorList>
    </citation>
    <scope>IDENTIFICATION</scope>
</reference>
<feature type="repeat" description="ANK" evidence="3">
    <location>
        <begin position="404"/>
        <end position="436"/>
    </location>
</feature>
<keyword evidence="5" id="KW-1185">Reference proteome</keyword>
<dbReference type="PANTHER" id="PTHR24198:SF191">
    <property type="entry name" value="RABANKYRIN-5-LIKE"/>
    <property type="match status" value="1"/>
</dbReference>
<protein>
    <submittedName>
        <fullName evidence="6">ANK_REP_REGION domain-containing protein</fullName>
    </submittedName>
</protein>
<feature type="repeat" description="ANK" evidence="3">
    <location>
        <begin position="132"/>
        <end position="164"/>
    </location>
</feature>
<sequence>MINDADANIVNPSDGNSPLHVAVAAKNIELVHTLLHVQGALKTNAIDLNILNKHEESPLELALISGCYDIASELINSGANIDVQDSCGNSVLLRCLMNANVEGCLRLIKLGASGQKYLCKCLFTVVIIRNSKGMSPLLFAVSKGYTSVVSALCSAGAATSVRSDKYGEDSSILWTAIQAGYNDVATVLVQSGKCDVDFWCAGPNGCYQTLLHKALDENNEAAACFLIRNNCNVHALRKLGPKGEGREEVDEKDTPLHMAAAWGLRDVVIELLAHGADVNAQDKMGRTPLHIAVENQHLEICRLLLDAPNVNLYIRTSRGLTPMHFALKHRNNKIAEIIVKKDKHIFLQVPVAIALGTVCNGDIFQVDNKGYNPLHNAAATGDMETILLLLSLQIDVRAVTQDEEKLSALHLAVKNGDEMMVRTLILAGADVNGVSSRKQSVLHISALNDRPQICSILLEKGADCNAVDSYLHNALHLAVQVGSLGCVKVLLQESSVDALALNLKGHSPLHLLGIYGKENAAAIFQCFVANIPNYPVDTLDPEGNTGWLCLAEMILIPNRHCGRLLCGKCSENSVLIMKYKAQKPLRVCSLCCSVLTFGVPT</sequence>
<dbReference type="InterPro" id="IPR011011">
    <property type="entry name" value="Znf_FYVE_PHD"/>
</dbReference>
<proteinExistence type="predicted"/>
<dbReference type="Gene3D" id="1.25.40.20">
    <property type="entry name" value="Ankyrin repeat-containing domain"/>
    <property type="match status" value="3"/>
</dbReference>
<keyword evidence="1" id="KW-0677">Repeat</keyword>
<feature type="repeat" description="ANK" evidence="3">
    <location>
        <begin position="437"/>
        <end position="469"/>
    </location>
</feature>
<dbReference type="PROSITE" id="PS50297">
    <property type="entry name" value="ANK_REP_REGION"/>
    <property type="match status" value="7"/>
</dbReference>
<accession>A0A183ISQ7</accession>
<dbReference type="Gene3D" id="3.30.40.10">
    <property type="entry name" value="Zinc/RING finger domain, C3HC4 (zinc finger)"/>
    <property type="match status" value="1"/>
</dbReference>
<evidence type="ECO:0000256" key="3">
    <source>
        <dbReference type="PROSITE-ProRule" id="PRU00023"/>
    </source>
</evidence>
<dbReference type="SUPFAM" id="SSF48403">
    <property type="entry name" value="Ankyrin repeat"/>
    <property type="match status" value="2"/>
</dbReference>
<gene>
    <name evidence="4" type="ORF">SBAD_LOCUS6654</name>
</gene>
<evidence type="ECO:0000313" key="4">
    <source>
        <dbReference type="EMBL" id="VDP10505.1"/>
    </source>
</evidence>
<dbReference type="Pfam" id="PF12796">
    <property type="entry name" value="Ank_2"/>
    <property type="match status" value="3"/>
</dbReference>
<reference evidence="4 5" key="2">
    <citation type="submission" date="2018-11" db="EMBL/GenBank/DDBJ databases">
        <authorList>
            <consortium name="Pathogen Informatics"/>
        </authorList>
    </citation>
    <scope>NUCLEOTIDE SEQUENCE [LARGE SCALE GENOMIC DNA]</scope>
</reference>
<evidence type="ECO:0000313" key="5">
    <source>
        <dbReference type="Proteomes" id="UP000270296"/>
    </source>
</evidence>
<dbReference type="SUPFAM" id="SSF57903">
    <property type="entry name" value="FYVE/PHD zinc finger"/>
    <property type="match status" value="1"/>
</dbReference>
<dbReference type="SMART" id="SM00248">
    <property type="entry name" value="ANK"/>
    <property type="match status" value="14"/>
</dbReference>
<dbReference type="InterPro" id="IPR036770">
    <property type="entry name" value="Ankyrin_rpt-contain_sf"/>
</dbReference>
<dbReference type="WBParaSite" id="SBAD_0000691401-mRNA-1">
    <property type="protein sequence ID" value="SBAD_0000691401-mRNA-1"/>
    <property type="gene ID" value="SBAD_0000691401"/>
</dbReference>
<dbReference type="OrthoDB" id="2306477at2759"/>
<feature type="repeat" description="ANK" evidence="3">
    <location>
        <begin position="284"/>
        <end position="306"/>
    </location>
</feature>
<organism evidence="6">
    <name type="scientific">Soboliphyme baturini</name>
    <dbReference type="NCBI Taxonomy" id="241478"/>
    <lineage>
        <taxon>Eukaryota</taxon>
        <taxon>Metazoa</taxon>
        <taxon>Ecdysozoa</taxon>
        <taxon>Nematoda</taxon>
        <taxon>Enoplea</taxon>
        <taxon>Dorylaimia</taxon>
        <taxon>Dioctophymatida</taxon>
        <taxon>Dioctophymatoidea</taxon>
        <taxon>Soboliphymatidae</taxon>
        <taxon>Soboliphyme</taxon>
    </lineage>
</organism>
<feature type="repeat" description="ANK" evidence="3">
    <location>
        <begin position="54"/>
        <end position="86"/>
    </location>
</feature>
<feature type="repeat" description="ANK" evidence="3">
    <location>
        <begin position="369"/>
        <end position="401"/>
    </location>
</feature>
<dbReference type="PRINTS" id="PR01415">
    <property type="entry name" value="ANKYRIN"/>
</dbReference>
<evidence type="ECO:0000256" key="1">
    <source>
        <dbReference type="ARBA" id="ARBA00022737"/>
    </source>
</evidence>
<evidence type="ECO:0000313" key="6">
    <source>
        <dbReference type="WBParaSite" id="SBAD_0000691401-mRNA-1"/>
    </source>
</evidence>
<feature type="repeat" description="ANK" evidence="3">
    <location>
        <begin position="14"/>
        <end position="35"/>
    </location>
</feature>
<evidence type="ECO:0000256" key="2">
    <source>
        <dbReference type="ARBA" id="ARBA00023043"/>
    </source>
</evidence>
<dbReference type="Proteomes" id="UP000270296">
    <property type="component" value="Unassembled WGS sequence"/>
</dbReference>
<dbReference type="EMBL" id="UZAM01009929">
    <property type="protein sequence ID" value="VDP10505.1"/>
    <property type="molecule type" value="Genomic_DNA"/>
</dbReference>
<dbReference type="InterPro" id="IPR002110">
    <property type="entry name" value="Ankyrin_rpt"/>
</dbReference>